<name>D5U335_THEAM</name>
<evidence type="ECO:0000313" key="1">
    <source>
        <dbReference type="EMBL" id="ADG91535.1"/>
    </source>
</evidence>
<proteinExistence type="predicted"/>
<gene>
    <name evidence="1" type="ordered locus">Tagg_1272</name>
</gene>
<evidence type="ECO:0000313" key="2">
    <source>
        <dbReference type="Proteomes" id="UP000002376"/>
    </source>
</evidence>
<organism evidence="1 2">
    <name type="scientific">Thermosphaera aggregans (strain DSM 11486 / M11TL)</name>
    <dbReference type="NCBI Taxonomy" id="633148"/>
    <lineage>
        <taxon>Archaea</taxon>
        <taxon>Thermoproteota</taxon>
        <taxon>Thermoprotei</taxon>
        <taxon>Desulfurococcales</taxon>
        <taxon>Desulfurococcaceae</taxon>
        <taxon>Thermosphaera</taxon>
    </lineage>
</organism>
<sequence>MYSIPISDSRVRELITWYLQALQRAVDVVWENIEWNYVFSKIEKKIE</sequence>
<dbReference type="HOGENOM" id="CLU_3163301_0_0_2"/>
<dbReference type="EMBL" id="CP001939">
    <property type="protein sequence ID" value="ADG91535.1"/>
    <property type="molecule type" value="Genomic_DNA"/>
</dbReference>
<reference evidence="2" key="2">
    <citation type="journal article" date="2010" name="Stand. Genomic Sci.">
        <title>Complete genome sequence of Thermosphaera aggregans type strain (M11TLT).</title>
        <authorList>
            <person name="Spring S."/>
            <person name="Rachel R."/>
            <person name="Lapidus A."/>
            <person name="Davenport K."/>
            <person name="Tice H."/>
            <person name="Copeland A."/>
            <person name="Cheng J.-F."/>
            <person name="Lucas S."/>
            <person name="Chen F."/>
            <person name="Nolan M."/>
            <person name="Bruce D."/>
            <person name="Goodwin L."/>
            <person name="Pitluck S."/>
            <person name="Ivanova N."/>
            <person name="Mavromatis K."/>
            <person name="Ovchinnikova G."/>
            <person name="Pati A."/>
            <person name="Chen A."/>
            <person name="Palaniappan K."/>
            <person name="Land M."/>
            <person name="Hauser L."/>
            <person name="Chang Y.-J."/>
            <person name="Jeffries C.C."/>
            <person name="Brettin T."/>
            <person name="Detter J.C."/>
            <person name="Tapia R."/>
            <person name="Han C."/>
            <person name="Heimerl T."/>
            <person name="Weikl F."/>
            <person name="Brambilla E."/>
            <person name="Goker M."/>
            <person name="Bristow J."/>
            <person name="Eisen J.A."/>
            <person name="Markowitz V."/>
            <person name="Hugenholtz P."/>
            <person name="Kyrpides N.C."/>
            <person name="Klenk H.-P."/>
        </authorList>
    </citation>
    <scope>NUCLEOTIDE SEQUENCE [LARGE SCALE GENOMIC DNA]</scope>
    <source>
        <strain evidence="2">DSM 11486 / M11TL</strain>
    </source>
</reference>
<dbReference type="KEGG" id="tag:Tagg_1272"/>
<reference evidence="1 2" key="1">
    <citation type="journal article" date="2010" name="Stand. Genomic Sci.">
        <title>Complete genome sequence of Thermosphaera aggregans type strain (M11TL).</title>
        <authorList>
            <person name="Spring S."/>
            <person name="Rachel R."/>
            <person name="Lapidus A."/>
            <person name="Davenport K."/>
            <person name="Tice H."/>
            <person name="Copeland A."/>
            <person name="Cheng J.F."/>
            <person name="Lucas S."/>
            <person name="Chen F."/>
            <person name="Nolan M."/>
            <person name="Bruce D."/>
            <person name="Goodwin L."/>
            <person name="Pitluck S."/>
            <person name="Ivanova N."/>
            <person name="Mavromatis K."/>
            <person name="Ovchinnikova G."/>
            <person name="Pati A."/>
            <person name="Chen A."/>
            <person name="Palaniappan K."/>
            <person name="Land M."/>
            <person name="Hauser L."/>
            <person name="Chang Y.J."/>
            <person name="Jeffries C.C."/>
            <person name="Brettin T."/>
            <person name="Detter J.C."/>
            <person name="Tapia R."/>
            <person name="Han C."/>
            <person name="Heimerl T."/>
            <person name="Weikl F."/>
            <person name="Brambilla E."/>
            <person name="Goker M."/>
            <person name="Bristow J."/>
            <person name="Eisen J.A."/>
            <person name="Markowitz V."/>
            <person name="Hugenholtz P."/>
            <person name="Kyrpides N.C."/>
            <person name="Klenk H.P."/>
        </authorList>
    </citation>
    <scope>NUCLEOTIDE SEQUENCE [LARGE SCALE GENOMIC DNA]</scope>
    <source>
        <strain evidence="2">DSM 11486 / M11TL</strain>
    </source>
</reference>
<accession>D5U335</accession>
<dbReference type="Proteomes" id="UP000002376">
    <property type="component" value="Chromosome"/>
</dbReference>
<dbReference type="AlphaFoldDB" id="D5U335"/>
<reference key="3">
    <citation type="submission" date="2010-02" db="EMBL/GenBank/DDBJ databases">
        <title>Complete genome sequence of Thermosphaera aggregans type strain (M11TL).</title>
        <authorList>
            <consortium name="US DOE Joint Genome Institute (JGI-PGF)"/>
            <person name="Spring S."/>
            <person name="Lapidus A."/>
            <person name="Munk C."/>
            <person name="Schroeder M."/>
            <person name="Glavina Del Rio T."/>
            <person name="Tice H."/>
            <person name="Copeland A."/>
            <person name="Cheng J.-F."/>
            <person name="Lucas S."/>
            <person name="Chen F."/>
            <person name="Nolan M."/>
            <person name="Bruce D."/>
            <person name="Goodwin L."/>
            <person name="Pitluck S."/>
            <person name="Ivanova N."/>
            <person name="Mavromatis K."/>
            <person name="Ovchinnikova G."/>
            <person name="Pati A."/>
            <person name="Chen A."/>
            <person name="Palaniappan K."/>
            <person name="Land M."/>
            <person name="Hauser L."/>
            <person name="Chang Y.-J."/>
            <person name="Jeffries C.C."/>
            <person name="Brettin T."/>
            <person name="Detter J.C."/>
            <person name="Tapia R."/>
            <person name="Han C."/>
            <person name="Chain P."/>
            <person name="Heimerl T."/>
            <person name="Weik F."/>
            <person name="Goker M."/>
            <person name="Rachel R."/>
            <person name="Bristow J."/>
            <person name="Eisen J.A."/>
            <person name="Markowitz V."/>
            <person name="Hugenholtz P."/>
            <person name="Kyrpides N.C."/>
            <person name="Klenk H.-P."/>
        </authorList>
    </citation>
    <scope>NUCLEOTIDE SEQUENCE</scope>
    <source>
        <strain>DSM 11486</strain>
    </source>
</reference>
<keyword evidence="2" id="KW-1185">Reference proteome</keyword>
<protein>
    <submittedName>
        <fullName evidence="1">Uncharacterized protein</fullName>
    </submittedName>
</protein>